<gene>
    <name evidence="3" type="ORF">NCTC10047_00455</name>
</gene>
<dbReference type="InterPro" id="IPR006442">
    <property type="entry name" value="Antitoxin_Phd/YefM"/>
</dbReference>
<sequence>MLSISYTSARSHLAKVMVEAQEGPVLITRRGHDEVYVISKADYERLAKAKAREHIQHKHRDTINALADR</sequence>
<dbReference type="PANTHER" id="PTHR33713">
    <property type="entry name" value="ANTITOXIN YAFN-RELATED"/>
    <property type="match status" value="1"/>
</dbReference>
<name>A0A3S4GHR3_SALER</name>
<organism evidence="3 4">
    <name type="scientific">Salmonella enterica subsp. arizonae</name>
    <dbReference type="NCBI Taxonomy" id="59203"/>
    <lineage>
        <taxon>Bacteria</taxon>
        <taxon>Pseudomonadati</taxon>
        <taxon>Pseudomonadota</taxon>
        <taxon>Gammaproteobacteria</taxon>
        <taxon>Enterobacterales</taxon>
        <taxon>Enterobacteriaceae</taxon>
        <taxon>Salmonella</taxon>
    </lineage>
</organism>
<dbReference type="InterPro" id="IPR036165">
    <property type="entry name" value="YefM-like_sf"/>
</dbReference>
<comment type="function">
    <text evidence="2">Antitoxin component of a type II toxin-antitoxin (TA) system.</text>
</comment>
<reference evidence="3 4" key="1">
    <citation type="submission" date="2018-12" db="EMBL/GenBank/DDBJ databases">
        <authorList>
            <consortium name="Pathogen Informatics"/>
        </authorList>
    </citation>
    <scope>NUCLEOTIDE SEQUENCE [LARGE SCALE GENOMIC DNA]</scope>
    <source>
        <strain evidence="3 4">NCTC10047</strain>
    </source>
</reference>
<comment type="similarity">
    <text evidence="1 2">Belongs to the phD/YefM antitoxin family.</text>
</comment>
<dbReference type="Pfam" id="PF02604">
    <property type="entry name" value="PhdYeFM_antitox"/>
    <property type="match status" value="1"/>
</dbReference>
<evidence type="ECO:0000256" key="1">
    <source>
        <dbReference type="ARBA" id="ARBA00009981"/>
    </source>
</evidence>
<evidence type="ECO:0000313" key="4">
    <source>
        <dbReference type="Proteomes" id="UP000275676"/>
    </source>
</evidence>
<protein>
    <recommendedName>
        <fullName evidence="2">Antitoxin</fullName>
    </recommendedName>
</protein>
<dbReference type="PANTHER" id="PTHR33713:SF6">
    <property type="entry name" value="ANTITOXIN YEFM"/>
    <property type="match status" value="1"/>
</dbReference>
<dbReference type="NCBIfam" id="TIGR01552">
    <property type="entry name" value="phd_fam"/>
    <property type="match status" value="1"/>
</dbReference>
<accession>A0A3S4GHR3</accession>
<evidence type="ECO:0000313" key="3">
    <source>
        <dbReference type="EMBL" id="VEA74666.1"/>
    </source>
</evidence>
<dbReference type="SUPFAM" id="SSF143120">
    <property type="entry name" value="YefM-like"/>
    <property type="match status" value="1"/>
</dbReference>
<dbReference type="AlphaFoldDB" id="A0A3S4GHR3"/>
<dbReference type="EMBL" id="LR134156">
    <property type="protein sequence ID" value="VEA74666.1"/>
    <property type="molecule type" value="Genomic_DNA"/>
</dbReference>
<dbReference type="InterPro" id="IPR051405">
    <property type="entry name" value="phD/YefM_antitoxin"/>
</dbReference>
<proteinExistence type="inferred from homology"/>
<dbReference type="Proteomes" id="UP000275676">
    <property type="component" value="Chromosome"/>
</dbReference>
<dbReference type="Gene3D" id="3.40.1620.10">
    <property type="entry name" value="YefM-like domain"/>
    <property type="match status" value="1"/>
</dbReference>
<evidence type="ECO:0000256" key="2">
    <source>
        <dbReference type="RuleBase" id="RU362080"/>
    </source>
</evidence>